<keyword evidence="2" id="KW-1133">Transmembrane helix</keyword>
<feature type="transmembrane region" description="Helical" evidence="2">
    <location>
        <begin position="207"/>
        <end position="226"/>
    </location>
</feature>
<comment type="caution">
    <text evidence="3">The sequence shown here is derived from an EMBL/GenBank/DDBJ whole genome shotgun (WGS) entry which is preliminary data.</text>
</comment>
<feature type="transmembrane region" description="Helical" evidence="2">
    <location>
        <begin position="386"/>
        <end position="406"/>
    </location>
</feature>
<accession>A0A0C2RMP0</accession>
<gene>
    <name evidence="3" type="ORF">KR50_34120</name>
</gene>
<dbReference type="AlphaFoldDB" id="A0A0C2RMP0"/>
<evidence type="ECO:0000313" key="4">
    <source>
        <dbReference type="Proteomes" id="UP000031972"/>
    </source>
</evidence>
<dbReference type="Pfam" id="PF13425">
    <property type="entry name" value="O-antigen_lig"/>
    <property type="match status" value="1"/>
</dbReference>
<feature type="transmembrane region" description="Helical" evidence="2">
    <location>
        <begin position="238"/>
        <end position="259"/>
    </location>
</feature>
<proteinExistence type="predicted"/>
<feature type="transmembrane region" description="Helical" evidence="2">
    <location>
        <begin position="185"/>
        <end position="201"/>
    </location>
</feature>
<feature type="transmembrane region" description="Helical" evidence="2">
    <location>
        <begin position="20"/>
        <end position="40"/>
    </location>
</feature>
<name>A0A0C2RMP0_9BACL</name>
<dbReference type="InterPro" id="IPR049504">
    <property type="entry name" value="O-antigen_lig"/>
</dbReference>
<protein>
    <submittedName>
        <fullName evidence="3">Uncharacterized protein</fullName>
    </submittedName>
</protein>
<feature type="transmembrane region" description="Helical" evidence="2">
    <location>
        <begin position="119"/>
        <end position="140"/>
    </location>
</feature>
<feature type="transmembrane region" description="Helical" evidence="2">
    <location>
        <begin position="88"/>
        <end position="107"/>
    </location>
</feature>
<feature type="transmembrane region" description="Helical" evidence="2">
    <location>
        <begin position="353"/>
        <end position="374"/>
    </location>
</feature>
<sequence>MQPVIDILTTFSIVQLNTSATVGVIVRMIYMALSALFLLLHWKSSSFAKIASIYLLLWGVFLLAHLGVNFLSKPNFYLMEEVKFLVKLSYFNVVLLNFAFLFSFFSGQKELGKKFFNNVMISSLIIGLVMLVSILTNTSLMSYSWTKVGYTGWFFAGNELGAILAVILPILLYFAIINTTRIKHIYLWVPVILASFSLLMIGTKVGFGAVGITLAIGLASIVFALIKKSENPGNLKISAAFTLALLLVLGAVTPIVPVFQNTYAHIELLENQEQEEAEEQEQEEADGPAESEEVEEEEPNRVSSLMYSSRDRFLYQYKLYYTEAPIEQKIVGMGYGGNFEEKPKMIEMDYSDVFYSTGLIGTILYFLPLLYFAGSVLKKLTRKITMVFQPMYALLISSIILGLGIAHFAGHVFTAPGVSIYLALVIAYLHHHVSKN</sequence>
<evidence type="ECO:0000256" key="2">
    <source>
        <dbReference type="SAM" id="Phobius"/>
    </source>
</evidence>
<dbReference type="EMBL" id="JXRR01000022">
    <property type="protein sequence ID" value="KIL43009.1"/>
    <property type="molecule type" value="Genomic_DNA"/>
</dbReference>
<feature type="transmembrane region" description="Helical" evidence="2">
    <location>
        <begin position="47"/>
        <end position="68"/>
    </location>
</feature>
<feature type="transmembrane region" description="Helical" evidence="2">
    <location>
        <begin position="160"/>
        <end position="178"/>
    </location>
</feature>
<feature type="region of interest" description="Disordered" evidence="1">
    <location>
        <begin position="273"/>
        <end position="303"/>
    </location>
</feature>
<organism evidence="3 4">
    <name type="scientific">Jeotgalibacillus campisalis</name>
    <dbReference type="NCBI Taxonomy" id="220754"/>
    <lineage>
        <taxon>Bacteria</taxon>
        <taxon>Bacillati</taxon>
        <taxon>Bacillota</taxon>
        <taxon>Bacilli</taxon>
        <taxon>Bacillales</taxon>
        <taxon>Caryophanaceae</taxon>
        <taxon>Jeotgalibacillus</taxon>
    </lineage>
</organism>
<dbReference type="Proteomes" id="UP000031972">
    <property type="component" value="Unassembled WGS sequence"/>
</dbReference>
<keyword evidence="2" id="KW-0812">Transmembrane</keyword>
<keyword evidence="4" id="KW-1185">Reference proteome</keyword>
<dbReference type="PATRIC" id="fig|220754.4.peg.3427"/>
<evidence type="ECO:0000313" key="3">
    <source>
        <dbReference type="EMBL" id="KIL43009.1"/>
    </source>
</evidence>
<feature type="compositionally biased region" description="Acidic residues" evidence="1">
    <location>
        <begin position="273"/>
        <end position="298"/>
    </location>
</feature>
<keyword evidence="2" id="KW-0472">Membrane</keyword>
<reference evidence="3 4" key="1">
    <citation type="submission" date="2015-01" db="EMBL/GenBank/DDBJ databases">
        <title>Jeotgalibacillus campisalis genome sequencing.</title>
        <authorList>
            <person name="Goh K.M."/>
            <person name="Chan K.-G."/>
            <person name="Yaakop A.S."/>
            <person name="Ee R."/>
            <person name="Gan H.M."/>
            <person name="Chan C.S."/>
        </authorList>
    </citation>
    <scope>NUCLEOTIDE SEQUENCE [LARGE SCALE GENOMIC DNA]</scope>
    <source>
        <strain evidence="3 4">SF-57</strain>
    </source>
</reference>
<feature type="transmembrane region" description="Helical" evidence="2">
    <location>
        <begin position="412"/>
        <end position="430"/>
    </location>
</feature>
<evidence type="ECO:0000256" key="1">
    <source>
        <dbReference type="SAM" id="MobiDB-lite"/>
    </source>
</evidence>